<dbReference type="AlphaFoldDB" id="A0A5M9ZFN6"/>
<accession>A0A5M9ZFN6</accession>
<sequence>MDDVIIDDDGTPDGIPFDMDIGAVRTPPRGRGRRFAPSRPSAAGLRALAALPVRDAGMDGRRHRTLLLLARGGLAERVDGVWSATPSGRDALRAAGAGGWLQRAA</sequence>
<dbReference type="EMBL" id="RZUH01000020">
    <property type="protein sequence ID" value="KAA8825097.1"/>
    <property type="molecule type" value="Genomic_DNA"/>
</dbReference>
<evidence type="ECO:0000313" key="2">
    <source>
        <dbReference type="EMBL" id="KAA8825097.1"/>
    </source>
</evidence>
<comment type="caution">
    <text evidence="2">The sequence shown here is derived from an EMBL/GenBank/DDBJ whole genome shotgun (WGS) entry which is preliminary data.</text>
</comment>
<evidence type="ECO:0000313" key="3">
    <source>
        <dbReference type="Proteomes" id="UP000410049"/>
    </source>
</evidence>
<name>A0A5M9ZFN6_9BIFI</name>
<reference evidence="2 3" key="1">
    <citation type="journal article" date="2019" name="Syst. Appl. Microbiol.">
        <title>Characterization of Bifidobacterium species in feaces of the Egyptian fruit bat: Description of B. vespertilionis sp. nov. and B. rousetti sp. nov.</title>
        <authorList>
            <person name="Modesto M."/>
            <person name="Satti M."/>
            <person name="Watanabe K."/>
            <person name="Puglisi E."/>
            <person name="Morelli L."/>
            <person name="Huang C.-H."/>
            <person name="Liou J.-S."/>
            <person name="Miyashita M."/>
            <person name="Tamura T."/>
            <person name="Saito S."/>
            <person name="Mori K."/>
            <person name="Huang L."/>
            <person name="Sciavilla P."/>
            <person name="Sandri C."/>
            <person name="Spiezio C."/>
            <person name="Vitali F."/>
            <person name="Cavalieri D."/>
            <person name="Perpetuini G."/>
            <person name="Tofalo R."/>
            <person name="Bonetti A."/>
            <person name="Arita M."/>
            <person name="Mattarelli P."/>
        </authorList>
    </citation>
    <scope>NUCLEOTIDE SEQUENCE [LARGE SCALE GENOMIC DNA]</scope>
    <source>
        <strain evidence="2 3">RST17</strain>
    </source>
</reference>
<feature type="region of interest" description="Disordered" evidence="1">
    <location>
        <begin position="1"/>
        <end position="38"/>
    </location>
</feature>
<evidence type="ECO:0000256" key="1">
    <source>
        <dbReference type="SAM" id="MobiDB-lite"/>
    </source>
</evidence>
<feature type="compositionally biased region" description="Acidic residues" evidence="1">
    <location>
        <begin position="1"/>
        <end position="11"/>
    </location>
</feature>
<dbReference type="Proteomes" id="UP000410049">
    <property type="component" value="Unassembled WGS sequence"/>
</dbReference>
<organism evidence="2 3">
    <name type="scientific">Bifidobacterium myosotis</name>
    <dbReference type="NCBI Taxonomy" id="1630166"/>
    <lineage>
        <taxon>Bacteria</taxon>
        <taxon>Bacillati</taxon>
        <taxon>Actinomycetota</taxon>
        <taxon>Actinomycetes</taxon>
        <taxon>Bifidobacteriales</taxon>
        <taxon>Bifidobacteriaceae</taxon>
        <taxon>Bifidobacterium</taxon>
    </lineage>
</organism>
<proteinExistence type="predicted"/>
<gene>
    <name evidence="2" type="ORF">EMO91_12780</name>
</gene>
<protein>
    <submittedName>
        <fullName evidence="2">Uncharacterized protein</fullName>
    </submittedName>
</protein>
<dbReference type="RefSeq" id="WP_150380262.1">
    <property type="nucleotide sequence ID" value="NZ_RZUH01000020.1"/>
</dbReference>